<dbReference type="Gene3D" id="3.40.50.2000">
    <property type="entry name" value="Glycogen Phosphorylase B"/>
    <property type="match status" value="1"/>
</dbReference>
<dbReference type="Pfam" id="PF07719">
    <property type="entry name" value="TPR_2"/>
    <property type="match status" value="2"/>
</dbReference>
<dbReference type="PANTHER" id="PTHR44858">
    <property type="entry name" value="TETRATRICOPEPTIDE REPEAT PROTEIN 6"/>
    <property type="match status" value="1"/>
</dbReference>
<dbReference type="Pfam" id="PF13432">
    <property type="entry name" value="TPR_16"/>
    <property type="match status" value="1"/>
</dbReference>
<dbReference type="InterPro" id="IPR050498">
    <property type="entry name" value="Ycf3"/>
</dbReference>
<dbReference type="PANTHER" id="PTHR44858:SF1">
    <property type="entry name" value="UDP-N-ACETYLGLUCOSAMINE--PEPTIDE N-ACETYLGLUCOSAMINYLTRANSFERASE SPINDLY-RELATED"/>
    <property type="match status" value="1"/>
</dbReference>
<sequence length="735" mass="78987">MSATVLSPLSESPLAAAFALLGRGDLRGAAEAYRGVLGLDLTGLETEAPLPAQSAAERQAALLGLSLVARQSGQCVAALRLAQAALEANATAPAAWANYASLLQANGQNAAAQTAFLRALALPSADRGAYIPALIGLGELLTVTGRTGEAIECFREALGIRPGLAAAHYGLGNALAIAERFAEALDAFEACLATKPEHPESHFAAGFCRAKLGQYAKAIEHYQRAVKLRPGFAAAWGNLAVCLVADGRDYLAAPSFQQALLADPKLLSAHLNYGNLLRSRKQFGEARSCYERALESDPKNTDVLVAFAYLHLEESRDEARFESAEAFLERAAACAGALAANAEIENARGIVALARHSASGEQMWLERALAAFGRADGLGHKTAASNVGNALLRVGQVSEAIKAHQRSVYLDSTHPGAQYNLALSQLRAGDYENGWRNYEARWAFREVHARPRRFQQPRWTGQALAGKKNRVFVYAEQGLGDTLQFFRYLPLLRDLGAALVVEAQRPLARLLKPVVEGLGGEILAAGETIPAFDWHVPLLSLPFYMGTTLDTVPAPLALTTLPEFTAVWSGAKLVGEVPSVGLCWAGNPRYAADHERSTTLATFVPLLRAFPHMHWIGLQKGDAAEQIKTVLAEAGCRYTLTDAAAADIDLADTATTVASLDLVITTDTVIAHLAGSMGKPCWLLLPWQSDWRWMQAILTTPWYPTMRLFRQPAARAWPALIEEVTLALSAERFCG</sequence>
<dbReference type="InterPro" id="IPR019734">
    <property type="entry name" value="TPR_rpt"/>
</dbReference>
<accession>E6QMU4</accession>
<comment type="caution">
    <text evidence="3">The sequence shown here is derived from an EMBL/GenBank/DDBJ whole genome shotgun (WGS) entry which is preliminary data.</text>
</comment>
<protein>
    <submittedName>
        <fullName evidence="3">Putative TPR repeat</fullName>
    </submittedName>
</protein>
<evidence type="ECO:0000256" key="2">
    <source>
        <dbReference type="ARBA" id="ARBA00022803"/>
    </source>
</evidence>
<dbReference type="AlphaFoldDB" id="E6QMU4"/>
<dbReference type="PROSITE" id="PS50293">
    <property type="entry name" value="TPR_REGION"/>
    <property type="match status" value="1"/>
</dbReference>
<evidence type="ECO:0000256" key="1">
    <source>
        <dbReference type="ARBA" id="ARBA00022737"/>
    </source>
</evidence>
<organism evidence="3">
    <name type="scientific">mine drainage metagenome</name>
    <dbReference type="NCBI Taxonomy" id="410659"/>
    <lineage>
        <taxon>unclassified sequences</taxon>
        <taxon>metagenomes</taxon>
        <taxon>ecological metagenomes</taxon>
    </lineage>
</organism>
<evidence type="ECO:0000313" key="3">
    <source>
        <dbReference type="EMBL" id="CBI08565.1"/>
    </source>
</evidence>
<dbReference type="SUPFAM" id="SSF48452">
    <property type="entry name" value="TPR-like"/>
    <property type="match status" value="2"/>
</dbReference>
<proteinExistence type="predicted"/>
<dbReference type="Gene3D" id="1.25.40.10">
    <property type="entry name" value="Tetratricopeptide repeat domain"/>
    <property type="match status" value="3"/>
</dbReference>
<dbReference type="SUPFAM" id="SSF53756">
    <property type="entry name" value="UDP-Glycosyltransferase/glycogen phosphorylase"/>
    <property type="match status" value="1"/>
</dbReference>
<keyword evidence="2" id="KW-0802">TPR repeat</keyword>
<keyword evidence="1" id="KW-0677">Repeat</keyword>
<dbReference type="InterPro" id="IPR011990">
    <property type="entry name" value="TPR-like_helical_dom_sf"/>
</dbReference>
<dbReference type="InterPro" id="IPR013105">
    <property type="entry name" value="TPR_2"/>
</dbReference>
<name>E6QMU4_9ZZZZ</name>
<reference evidence="3" key="1">
    <citation type="submission" date="2009-10" db="EMBL/GenBank/DDBJ databases">
        <title>Diversity of trophic interactions inside an arsenic-rich microbial ecosystem.</title>
        <authorList>
            <person name="Bertin P.N."/>
            <person name="Heinrich-Salmeron A."/>
            <person name="Pelletier E."/>
            <person name="Goulhen-Chollet F."/>
            <person name="Arsene-Ploetze F."/>
            <person name="Gallien S."/>
            <person name="Calteau A."/>
            <person name="Vallenet D."/>
            <person name="Casiot C."/>
            <person name="Chane-Woon-Ming B."/>
            <person name="Giloteaux L."/>
            <person name="Barakat M."/>
            <person name="Bonnefoy V."/>
            <person name="Bruneel O."/>
            <person name="Chandler M."/>
            <person name="Cleiss J."/>
            <person name="Duran R."/>
            <person name="Elbaz-Poulichet F."/>
            <person name="Fonknechten N."/>
            <person name="Lauga B."/>
            <person name="Mornico D."/>
            <person name="Ortet P."/>
            <person name="Schaeffer C."/>
            <person name="Siguier P."/>
            <person name="Alexander Thil Smith A."/>
            <person name="Van Dorsselaer A."/>
            <person name="Weissenbach J."/>
            <person name="Medigue C."/>
            <person name="Le Paslier D."/>
        </authorList>
    </citation>
    <scope>NUCLEOTIDE SEQUENCE</scope>
</reference>
<gene>
    <name evidence="3" type="ORF">CARN6_2045</name>
</gene>
<dbReference type="SMART" id="SM00028">
    <property type="entry name" value="TPR"/>
    <property type="match status" value="7"/>
</dbReference>
<dbReference type="PROSITE" id="PS50005">
    <property type="entry name" value="TPR"/>
    <property type="match status" value="4"/>
</dbReference>
<dbReference type="EMBL" id="CABQ01000239">
    <property type="protein sequence ID" value="CBI08565.1"/>
    <property type="molecule type" value="Genomic_DNA"/>
</dbReference>